<reference evidence="3 4" key="1">
    <citation type="submission" date="2019-02" db="EMBL/GenBank/DDBJ databases">
        <title>Kribbella capetownensis sp. nov. and Kribbella speibonae sp. nov., isolated from soil.</title>
        <authorList>
            <person name="Curtis S.M."/>
            <person name="Norton I."/>
            <person name="Everest G.J."/>
            <person name="Meyers P.R."/>
        </authorList>
    </citation>
    <scope>NUCLEOTIDE SEQUENCE [LARGE SCALE GENOMIC DNA]</scope>
    <source>
        <strain evidence="3 4">KCTC 29219</strain>
    </source>
</reference>
<comment type="caution">
    <text evidence="3">The sequence shown here is derived from an EMBL/GenBank/DDBJ whole genome shotgun (WGS) entry which is preliminary data.</text>
</comment>
<accession>A0A4V2LXP5</accession>
<dbReference type="Proteomes" id="UP000292346">
    <property type="component" value="Unassembled WGS sequence"/>
</dbReference>
<dbReference type="EMBL" id="SJJZ01000007">
    <property type="protein sequence ID" value="TCC01326.1"/>
    <property type="molecule type" value="Genomic_DNA"/>
</dbReference>
<dbReference type="AlphaFoldDB" id="A0A4V2LXP5"/>
<evidence type="ECO:0000313" key="3">
    <source>
        <dbReference type="EMBL" id="TCC01326.1"/>
    </source>
</evidence>
<protein>
    <submittedName>
        <fullName evidence="3">Uncharacterized protein</fullName>
    </submittedName>
</protein>
<evidence type="ECO:0000256" key="2">
    <source>
        <dbReference type="SAM" id="MobiDB-lite"/>
    </source>
</evidence>
<organism evidence="3 4">
    <name type="scientific">Kribbella soli</name>
    <dbReference type="NCBI Taxonomy" id="1124743"/>
    <lineage>
        <taxon>Bacteria</taxon>
        <taxon>Bacillati</taxon>
        <taxon>Actinomycetota</taxon>
        <taxon>Actinomycetes</taxon>
        <taxon>Propionibacteriales</taxon>
        <taxon>Kribbellaceae</taxon>
        <taxon>Kribbella</taxon>
    </lineage>
</organism>
<dbReference type="RefSeq" id="WP_131348467.1">
    <property type="nucleotide sequence ID" value="NZ_SJJZ01000007.1"/>
</dbReference>
<dbReference type="OrthoDB" id="4162266at2"/>
<feature type="region of interest" description="Disordered" evidence="2">
    <location>
        <begin position="255"/>
        <end position="286"/>
    </location>
</feature>
<gene>
    <name evidence="3" type="ORF">E0H45_42155</name>
</gene>
<evidence type="ECO:0000313" key="4">
    <source>
        <dbReference type="Proteomes" id="UP000292346"/>
    </source>
</evidence>
<sequence>MEYLDNPAGRLLRLLQLAQAVPGATPSYRGWADVFGLADAEPRLVLRHGVRMLDMAHDVRTKVGALTDDEPELRLRNLDGVESILLRFTQIAGIATMEQFCGGLTSAGTHSLELCSSLLHRRSPEPVIEDQVLSGLRDDAARLAEEFENAEDLDEELRAFVRRHLFDIQVALHETDMAGAEPVRDEVNKFVGTIVTRPSLWKRLSEPKVIAIVTLLTAIDAALGISVSLPQLTQHEESKVIVNVYNTVTGCEVPEPEPEIVPADNDADDVHDAELVNDEERPAAHG</sequence>
<proteinExistence type="predicted"/>
<feature type="compositionally biased region" description="Basic and acidic residues" evidence="2">
    <location>
        <begin position="268"/>
        <end position="286"/>
    </location>
</feature>
<keyword evidence="1" id="KW-0175">Coiled coil</keyword>
<keyword evidence="4" id="KW-1185">Reference proteome</keyword>
<name>A0A4V2LXP5_9ACTN</name>
<evidence type="ECO:0000256" key="1">
    <source>
        <dbReference type="SAM" id="Coils"/>
    </source>
</evidence>
<feature type="coiled-coil region" evidence="1">
    <location>
        <begin position="133"/>
        <end position="163"/>
    </location>
</feature>